<dbReference type="EMBL" id="JAHRIP010090452">
    <property type="protein sequence ID" value="MEQ2316822.1"/>
    <property type="molecule type" value="Genomic_DNA"/>
</dbReference>
<accession>A0ABV1AFT3</accession>
<name>A0ABV1AFT3_9TELE</name>
<organism evidence="1 2">
    <name type="scientific">Ameca splendens</name>
    <dbReference type="NCBI Taxonomy" id="208324"/>
    <lineage>
        <taxon>Eukaryota</taxon>
        <taxon>Metazoa</taxon>
        <taxon>Chordata</taxon>
        <taxon>Craniata</taxon>
        <taxon>Vertebrata</taxon>
        <taxon>Euteleostomi</taxon>
        <taxon>Actinopterygii</taxon>
        <taxon>Neopterygii</taxon>
        <taxon>Teleostei</taxon>
        <taxon>Neoteleostei</taxon>
        <taxon>Acanthomorphata</taxon>
        <taxon>Ovalentaria</taxon>
        <taxon>Atherinomorphae</taxon>
        <taxon>Cyprinodontiformes</taxon>
        <taxon>Goodeidae</taxon>
        <taxon>Ameca</taxon>
    </lineage>
</organism>
<comment type="caution">
    <text evidence="1">The sequence shown here is derived from an EMBL/GenBank/DDBJ whole genome shotgun (WGS) entry which is preliminary data.</text>
</comment>
<keyword evidence="2" id="KW-1185">Reference proteome</keyword>
<gene>
    <name evidence="1" type="ORF">AMECASPLE_036502</name>
</gene>
<sequence>MCKDVQMSSLTTRFLLKIPRKFYTSTIVNIIPEMMLTASALDRTTVPINGWFEWPVGPSEPPAPTCRTFRQNFAGQKLRISLNGTSSPFCHQIPQVRLSAA</sequence>
<proteinExistence type="predicted"/>
<evidence type="ECO:0000313" key="2">
    <source>
        <dbReference type="Proteomes" id="UP001469553"/>
    </source>
</evidence>
<protein>
    <submittedName>
        <fullName evidence="1">Uncharacterized protein</fullName>
    </submittedName>
</protein>
<evidence type="ECO:0000313" key="1">
    <source>
        <dbReference type="EMBL" id="MEQ2316822.1"/>
    </source>
</evidence>
<dbReference type="Proteomes" id="UP001469553">
    <property type="component" value="Unassembled WGS sequence"/>
</dbReference>
<reference evidence="1 2" key="1">
    <citation type="submission" date="2021-06" db="EMBL/GenBank/DDBJ databases">
        <authorList>
            <person name="Palmer J.M."/>
        </authorList>
    </citation>
    <scope>NUCLEOTIDE SEQUENCE [LARGE SCALE GENOMIC DNA]</scope>
    <source>
        <strain evidence="1 2">AS_MEX2019</strain>
        <tissue evidence="1">Muscle</tissue>
    </source>
</reference>